<evidence type="ECO:0000256" key="1">
    <source>
        <dbReference type="ARBA" id="ARBA00022605"/>
    </source>
</evidence>
<comment type="caution">
    <text evidence="7">The sequence shown here is derived from an EMBL/GenBank/DDBJ whole genome shotgun (WGS) entry which is preliminary data.</text>
</comment>
<dbReference type="EMBL" id="BMWX01000002">
    <property type="protein sequence ID" value="GGZ21346.1"/>
    <property type="molecule type" value="Genomic_DNA"/>
</dbReference>
<evidence type="ECO:0000259" key="5">
    <source>
        <dbReference type="Pfam" id="PF07992"/>
    </source>
</evidence>
<dbReference type="InterPro" id="IPR051394">
    <property type="entry name" value="Glutamate_Synthase"/>
</dbReference>
<dbReference type="SUPFAM" id="SSF46548">
    <property type="entry name" value="alpha-helical ferredoxin"/>
    <property type="match status" value="1"/>
</dbReference>
<dbReference type="Gene3D" id="1.10.1060.10">
    <property type="entry name" value="Alpha-helical ferredoxin"/>
    <property type="match status" value="1"/>
</dbReference>
<dbReference type="AlphaFoldDB" id="A0A918PS91"/>
<dbReference type="PANTHER" id="PTHR43100">
    <property type="entry name" value="GLUTAMATE SYNTHASE [NADPH] SMALL CHAIN"/>
    <property type="match status" value="1"/>
</dbReference>
<dbReference type="NCBIfam" id="TIGR01317">
    <property type="entry name" value="GOGAT_sm_gam"/>
    <property type="match status" value="1"/>
</dbReference>
<keyword evidence="1" id="KW-0028">Amino-acid biosynthesis</keyword>
<comment type="pathway">
    <text evidence="4">Amino-acid biosynthesis.</text>
</comment>
<evidence type="ECO:0000259" key="6">
    <source>
        <dbReference type="Pfam" id="PF14691"/>
    </source>
</evidence>
<name>A0A918PS91_9BACT</name>
<dbReference type="InterPro" id="IPR028261">
    <property type="entry name" value="DPD_II"/>
</dbReference>
<dbReference type="SUPFAM" id="SSF51971">
    <property type="entry name" value="Nucleotide-binding domain"/>
    <property type="match status" value="2"/>
</dbReference>
<evidence type="ECO:0000256" key="4">
    <source>
        <dbReference type="ARBA" id="ARBA00029440"/>
    </source>
</evidence>
<dbReference type="Proteomes" id="UP000619457">
    <property type="component" value="Unassembled WGS sequence"/>
</dbReference>
<feature type="domain" description="Dihydroprymidine dehydrogenase" evidence="6">
    <location>
        <begin position="25"/>
        <end position="128"/>
    </location>
</feature>
<protein>
    <submittedName>
        <fullName evidence="7">Dihydropyrimidine dehydrogenase subunit A</fullName>
    </submittedName>
</protein>
<reference evidence="7" key="1">
    <citation type="journal article" date="2014" name="Int. J. Syst. Evol. Microbiol.">
        <title>Complete genome sequence of Corynebacterium casei LMG S-19264T (=DSM 44701T), isolated from a smear-ripened cheese.</title>
        <authorList>
            <consortium name="US DOE Joint Genome Institute (JGI-PGF)"/>
            <person name="Walter F."/>
            <person name="Albersmeier A."/>
            <person name="Kalinowski J."/>
            <person name="Ruckert C."/>
        </authorList>
    </citation>
    <scope>NUCLEOTIDE SEQUENCE</scope>
    <source>
        <strain evidence="7">KCTC 12368</strain>
    </source>
</reference>
<dbReference type="InterPro" id="IPR009051">
    <property type="entry name" value="Helical_ferredxn"/>
</dbReference>
<dbReference type="InterPro" id="IPR006005">
    <property type="entry name" value="Glut_synth_ssu1"/>
</dbReference>
<feature type="domain" description="FAD/NAD(P)-binding" evidence="5">
    <location>
        <begin position="144"/>
        <end position="458"/>
    </location>
</feature>
<evidence type="ECO:0000313" key="8">
    <source>
        <dbReference type="Proteomes" id="UP000619457"/>
    </source>
</evidence>
<dbReference type="PRINTS" id="PR00419">
    <property type="entry name" value="ADXRDTASE"/>
</dbReference>
<keyword evidence="2" id="KW-0560">Oxidoreductase</keyword>
<keyword evidence="3" id="KW-0314">Glutamate biosynthesis</keyword>
<dbReference type="GO" id="GO:0016639">
    <property type="term" value="F:oxidoreductase activity, acting on the CH-NH2 group of donors, NAD or NADP as acceptor"/>
    <property type="evidence" value="ECO:0007669"/>
    <property type="project" value="InterPro"/>
</dbReference>
<gene>
    <name evidence="7" type="primary">gltD</name>
    <name evidence="7" type="ORF">GCM10007049_12510</name>
</gene>
<reference evidence="7" key="2">
    <citation type="submission" date="2020-09" db="EMBL/GenBank/DDBJ databases">
        <authorList>
            <person name="Sun Q."/>
            <person name="Kim S."/>
        </authorList>
    </citation>
    <scope>NUCLEOTIDE SEQUENCE</scope>
    <source>
        <strain evidence="7">KCTC 12368</strain>
    </source>
</reference>
<dbReference type="PANTHER" id="PTHR43100:SF1">
    <property type="entry name" value="GLUTAMATE SYNTHASE [NADPH] SMALL CHAIN"/>
    <property type="match status" value="1"/>
</dbReference>
<dbReference type="InterPro" id="IPR036188">
    <property type="entry name" value="FAD/NAD-bd_sf"/>
</dbReference>
<dbReference type="RefSeq" id="WP_018472205.1">
    <property type="nucleotide sequence ID" value="NZ_BMWX01000002.1"/>
</dbReference>
<dbReference type="Gene3D" id="3.50.50.60">
    <property type="entry name" value="FAD/NAD(P)-binding domain"/>
    <property type="match status" value="2"/>
</dbReference>
<dbReference type="GO" id="GO:0006537">
    <property type="term" value="P:glutamate biosynthetic process"/>
    <property type="evidence" value="ECO:0007669"/>
    <property type="project" value="UniProtKB-KW"/>
</dbReference>
<sequence length="493" mass="54323">MGAKDGFLKYNRELESDRDAKERVGDYNDIHIPIKPETLNKQAARCMDCGVPFCHQGCPLGNVIPEFNDAVYRKEWGEAYDILRGTNNFPEFTGRICPAPCEASCVLGINKDPVAIELIEKNIAEKAYDLGLAKPKTPETRTGKKVAVVGAGPAGLAAADQLNQAGHDVTLFEKDQKVGGLLRYGIPDFKMEKWVIDRRVALMEEEGVVLATGKEIGKDIQADEILSQFEAVVLSTGAQEPRDLRIPGREFKGVHFAMELLGEQNRVVSGERDSENPISAKGKHVIVIGGGDTGSDCIGTSNRHGAASVTQLELLPKPPNQRTQLNPWPEWPMTLRTSSSHEEGADRVFSVLTKEFTQDGEGNVKGLVLVNIEWKEKDGRMQFVEVEGSERTVPCDLALLAIGYTGPKQNGMLDAFGVEAMDNTLPRSKDYQSTNPKVFLAGDMRRGQSLVVWAISEGRESAVKVDEYLMGKSHLPRKDRSFFENVEDAEFCE</sequence>
<keyword evidence="8" id="KW-1185">Reference proteome</keyword>
<evidence type="ECO:0000256" key="3">
    <source>
        <dbReference type="ARBA" id="ARBA00023164"/>
    </source>
</evidence>
<evidence type="ECO:0000256" key="2">
    <source>
        <dbReference type="ARBA" id="ARBA00023002"/>
    </source>
</evidence>
<dbReference type="Pfam" id="PF14691">
    <property type="entry name" value="Fer4_20"/>
    <property type="match status" value="1"/>
</dbReference>
<evidence type="ECO:0000313" key="7">
    <source>
        <dbReference type="EMBL" id="GGZ21346.1"/>
    </source>
</evidence>
<dbReference type="GO" id="GO:0051536">
    <property type="term" value="F:iron-sulfur cluster binding"/>
    <property type="evidence" value="ECO:0007669"/>
    <property type="project" value="InterPro"/>
</dbReference>
<organism evidence="7 8">
    <name type="scientific">Echinicola pacifica</name>
    <dbReference type="NCBI Taxonomy" id="346377"/>
    <lineage>
        <taxon>Bacteria</taxon>
        <taxon>Pseudomonadati</taxon>
        <taxon>Bacteroidota</taxon>
        <taxon>Cytophagia</taxon>
        <taxon>Cytophagales</taxon>
        <taxon>Cyclobacteriaceae</taxon>
        <taxon>Echinicola</taxon>
    </lineage>
</organism>
<dbReference type="Pfam" id="PF07992">
    <property type="entry name" value="Pyr_redox_2"/>
    <property type="match status" value="1"/>
</dbReference>
<proteinExistence type="predicted"/>
<dbReference type="InterPro" id="IPR023753">
    <property type="entry name" value="FAD/NAD-binding_dom"/>
</dbReference>
<accession>A0A918PS91</accession>